<feature type="transmembrane region" description="Helical" evidence="1">
    <location>
        <begin position="76"/>
        <end position="94"/>
    </location>
</feature>
<reference evidence="3" key="1">
    <citation type="submission" date="2015-09" db="EMBL/GenBank/DDBJ databases">
        <authorList>
            <consortium name="Pathogen Informatics"/>
        </authorList>
    </citation>
    <scope>NUCLEOTIDE SEQUENCE [LARGE SCALE GENOMIC DNA]</scope>
    <source>
        <strain evidence="3">Lake Konstanz</strain>
    </source>
</reference>
<evidence type="ECO:0000256" key="1">
    <source>
        <dbReference type="SAM" id="Phobius"/>
    </source>
</evidence>
<gene>
    <name evidence="2" type="ORF">BSAL_07900</name>
</gene>
<organism evidence="2 3">
    <name type="scientific">Bodo saltans</name>
    <name type="common">Flagellated protozoan</name>
    <dbReference type="NCBI Taxonomy" id="75058"/>
    <lineage>
        <taxon>Eukaryota</taxon>
        <taxon>Discoba</taxon>
        <taxon>Euglenozoa</taxon>
        <taxon>Kinetoplastea</taxon>
        <taxon>Metakinetoplastina</taxon>
        <taxon>Eubodonida</taxon>
        <taxon>Bodonidae</taxon>
        <taxon>Bodo</taxon>
    </lineage>
</organism>
<dbReference type="VEuPathDB" id="TriTrypDB:BSAL_07900"/>
<dbReference type="AlphaFoldDB" id="A0A0S4JAN3"/>
<dbReference type="Proteomes" id="UP000051952">
    <property type="component" value="Unassembled WGS sequence"/>
</dbReference>
<sequence>MSPAGHSSLRDTIAAWLTLPHRQRYYHSHHFNDNTHHHVDASSTIATNNNSSSGFGEEQPSFTLVPQMHCPSMKCAFVLLLIPLVYAILAFVSWKKMRSRSAAVVVAIPQQFEQDIALQQQPADIPTQLPLPATQLADIV</sequence>
<keyword evidence="1 2" id="KW-0812">Transmembrane</keyword>
<evidence type="ECO:0000313" key="3">
    <source>
        <dbReference type="Proteomes" id="UP000051952"/>
    </source>
</evidence>
<dbReference type="EMBL" id="CYKH01001421">
    <property type="protein sequence ID" value="CUG87001.1"/>
    <property type="molecule type" value="Genomic_DNA"/>
</dbReference>
<name>A0A0S4JAN3_BODSA</name>
<keyword evidence="3" id="KW-1185">Reference proteome</keyword>
<accession>A0A0S4JAN3</accession>
<evidence type="ECO:0000313" key="2">
    <source>
        <dbReference type="EMBL" id="CUG87001.1"/>
    </source>
</evidence>
<keyword evidence="1" id="KW-1133">Transmembrane helix</keyword>
<proteinExistence type="predicted"/>
<protein>
    <submittedName>
        <fullName evidence="2">Transmembrane protein, putative</fullName>
    </submittedName>
</protein>
<keyword evidence="1" id="KW-0472">Membrane</keyword>